<protein>
    <submittedName>
        <fullName evidence="2">Uncharacterized protein</fullName>
    </submittedName>
</protein>
<reference evidence="2" key="2">
    <citation type="submission" date="2023-05" db="EMBL/GenBank/DDBJ databases">
        <authorList>
            <consortium name="Lawrence Berkeley National Laboratory"/>
            <person name="Steindorff A."/>
            <person name="Hensen N."/>
            <person name="Bonometti L."/>
            <person name="Westerberg I."/>
            <person name="Brannstrom I.O."/>
            <person name="Guillou S."/>
            <person name="Cros-Aarteil S."/>
            <person name="Calhoun S."/>
            <person name="Haridas S."/>
            <person name="Kuo A."/>
            <person name="Mondo S."/>
            <person name="Pangilinan J."/>
            <person name="Riley R."/>
            <person name="Labutti K."/>
            <person name="Andreopoulos B."/>
            <person name="Lipzen A."/>
            <person name="Chen C."/>
            <person name="Yanf M."/>
            <person name="Daum C."/>
            <person name="Ng V."/>
            <person name="Clum A."/>
            <person name="Ohm R."/>
            <person name="Martin F."/>
            <person name="Silar P."/>
            <person name="Natvig D."/>
            <person name="Lalanne C."/>
            <person name="Gautier V."/>
            <person name="Ament-Velasquez S.L."/>
            <person name="Kruys A."/>
            <person name="Hutchinson M.I."/>
            <person name="Powell A.J."/>
            <person name="Barry K."/>
            <person name="Miller A.N."/>
            <person name="Grigoriev I.V."/>
            <person name="Debuchy R."/>
            <person name="Gladieux P."/>
            <person name="Thoren M.H."/>
            <person name="Johannesson H."/>
        </authorList>
    </citation>
    <scope>NUCLEOTIDE SEQUENCE</scope>
    <source>
        <strain evidence="2">PSN243</strain>
    </source>
</reference>
<evidence type="ECO:0000256" key="1">
    <source>
        <dbReference type="SAM" id="MobiDB-lite"/>
    </source>
</evidence>
<evidence type="ECO:0000313" key="2">
    <source>
        <dbReference type="EMBL" id="KAK4456018.1"/>
    </source>
</evidence>
<dbReference type="AlphaFoldDB" id="A0AAV9H5Q7"/>
<feature type="region of interest" description="Disordered" evidence="1">
    <location>
        <begin position="21"/>
        <end position="55"/>
    </location>
</feature>
<dbReference type="EMBL" id="MU865913">
    <property type="protein sequence ID" value="KAK4456018.1"/>
    <property type="molecule type" value="Genomic_DNA"/>
</dbReference>
<name>A0AAV9H5Q7_9PEZI</name>
<evidence type="ECO:0000313" key="3">
    <source>
        <dbReference type="Proteomes" id="UP001321760"/>
    </source>
</evidence>
<comment type="caution">
    <text evidence="2">The sequence shown here is derived from an EMBL/GenBank/DDBJ whole genome shotgun (WGS) entry which is preliminary data.</text>
</comment>
<keyword evidence="3" id="KW-1185">Reference proteome</keyword>
<reference evidence="2" key="1">
    <citation type="journal article" date="2023" name="Mol. Phylogenet. Evol.">
        <title>Genome-scale phylogeny and comparative genomics of the fungal order Sordariales.</title>
        <authorList>
            <person name="Hensen N."/>
            <person name="Bonometti L."/>
            <person name="Westerberg I."/>
            <person name="Brannstrom I.O."/>
            <person name="Guillou S."/>
            <person name="Cros-Aarteil S."/>
            <person name="Calhoun S."/>
            <person name="Haridas S."/>
            <person name="Kuo A."/>
            <person name="Mondo S."/>
            <person name="Pangilinan J."/>
            <person name="Riley R."/>
            <person name="LaButti K."/>
            <person name="Andreopoulos B."/>
            <person name="Lipzen A."/>
            <person name="Chen C."/>
            <person name="Yan M."/>
            <person name="Daum C."/>
            <person name="Ng V."/>
            <person name="Clum A."/>
            <person name="Steindorff A."/>
            <person name="Ohm R.A."/>
            <person name="Martin F."/>
            <person name="Silar P."/>
            <person name="Natvig D.O."/>
            <person name="Lalanne C."/>
            <person name="Gautier V."/>
            <person name="Ament-Velasquez S.L."/>
            <person name="Kruys A."/>
            <person name="Hutchinson M.I."/>
            <person name="Powell A.J."/>
            <person name="Barry K."/>
            <person name="Miller A.N."/>
            <person name="Grigoriev I.V."/>
            <person name="Debuchy R."/>
            <person name="Gladieux P."/>
            <person name="Hiltunen Thoren M."/>
            <person name="Johannesson H."/>
        </authorList>
    </citation>
    <scope>NUCLEOTIDE SEQUENCE</scope>
    <source>
        <strain evidence="2">PSN243</strain>
    </source>
</reference>
<organism evidence="2 3">
    <name type="scientific">Podospora aff. communis PSN243</name>
    <dbReference type="NCBI Taxonomy" id="3040156"/>
    <lineage>
        <taxon>Eukaryota</taxon>
        <taxon>Fungi</taxon>
        <taxon>Dikarya</taxon>
        <taxon>Ascomycota</taxon>
        <taxon>Pezizomycotina</taxon>
        <taxon>Sordariomycetes</taxon>
        <taxon>Sordariomycetidae</taxon>
        <taxon>Sordariales</taxon>
        <taxon>Podosporaceae</taxon>
        <taxon>Podospora</taxon>
    </lineage>
</organism>
<sequence length="205" mass="22732">MGHQHPVMLSPPRRIPIVEPRVALTPRRPPYATRAGMRQKPMDQQEPPQRRVGKPLWPCNPPIALDQHNAGSAPLALSISLRYPPASVDDSGAEAMRRFPEQEKPGPAQRGRRALPQLWYLSSCLIRGLGMRGCETELMWSTEPCFVSQYGVGCFQTCPSPFSAEPQPWATSIFMQLIVLRYTRASAAVGFEVGASSSTYIDTTE</sequence>
<dbReference type="Proteomes" id="UP001321760">
    <property type="component" value="Unassembled WGS sequence"/>
</dbReference>
<proteinExistence type="predicted"/>
<gene>
    <name evidence="2" type="ORF">QBC34DRAFT_388652</name>
</gene>
<accession>A0AAV9H5Q7</accession>